<organism evidence="6 7">
    <name type="scientific">Brevibacterium spongiae</name>
    <dbReference type="NCBI Taxonomy" id="2909672"/>
    <lineage>
        <taxon>Bacteria</taxon>
        <taxon>Bacillati</taxon>
        <taxon>Actinomycetota</taxon>
        <taxon>Actinomycetes</taxon>
        <taxon>Micrococcales</taxon>
        <taxon>Brevibacteriaceae</taxon>
        <taxon>Brevibacterium</taxon>
    </lineage>
</organism>
<dbReference type="RefSeq" id="WP_265420058.1">
    <property type="nucleotide sequence ID" value="NZ_CP093443.1"/>
</dbReference>
<dbReference type="InterPro" id="IPR001647">
    <property type="entry name" value="HTH_TetR"/>
</dbReference>
<evidence type="ECO:0000256" key="2">
    <source>
        <dbReference type="ARBA" id="ARBA00023125"/>
    </source>
</evidence>
<dbReference type="InterPro" id="IPR050109">
    <property type="entry name" value="HTH-type_TetR-like_transc_reg"/>
</dbReference>
<keyword evidence="1" id="KW-0805">Transcription regulation</keyword>
<dbReference type="SUPFAM" id="SSF46689">
    <property type="entry name" value="Homeodomain-like"/>
    <property type="match status" value="1"/>
</dbReference>
<evidence type="ECO:0000256" key="1">
    <source>
        <dbReference type="ARBA" id="ARBA00023015"/>
    </source>
</evidence>
<feature type="DNA-binding region" description="H-T-H motif" evidence="4">
    <location>
        <begin position="34"/>
        <end position="53"/>
    </location>
</feature>
<dbReference type="EMBL" id="CP093443">
    <property type="protein sequence ID" value="UVI37520.1"/>
    <property type="molecule type" value="Genomic_DNA"/>
</dbReference>
<keyword evidence="7" id="KW-1185">Reference proteome</keyword>
<gene>
    <name evidence="6" type="ORF">L1F31_07695</name>
</gene>
<dbReference type="PANTHER" id="PTHR30055:SF234">
    <property type="entry name" value="HTH-TYPE TRANSCRIPTIONAL REGULATOR BETI"/>
    <property type="match status" value="1"/>
</dbReference>
<dbReference type="PROSITE" id="PS50977">
    <property type="entry name" value="HTH_TETR_2"/>
    <property type="match status" value="1"/>
</dbReference>
<keyword evidence="2 4" id="KW-0238">DNA-binding</keyword>
<protein>
    <submittedName>
        <fullName evidence="6">TetR/AcrR family transcriptional regulator</fullName>
    </submittedName>
</protein>
<dbReference type="PANTHER" id="PTHR30055">
    <property type="entry name" value="HTH-TYPE TRANSCRIPTIONAL REGULATOR RUTR"/>
    <property type="match status" value="1"/>
</dbReference>
<name>A0ABY5STQ4_9MICO</name>
<evidence type="ECO:0000259" key="5">
    <source>
        <dbReference type="PROSITE" id="PS50977"/>
    </source>
</evidence>
<evidence type="ECO:0000256" key="3">
    <source>
        <dbReference type="ARBA" id="ARBA00023163"/>
    </source>
</evidence>
<evidence type="ECO:0000313" key="6">
    <source>
        <dbReference type="EMBL" id="UVI37520.1"/>
    </source>
</evidence>
<sequence>MSETALARMRPERRAALVRAAAQEFATRTFDEASLNRIISACGMSKSSFYHVVDSKDDLFSLVVAELAAAARSHWTPPAPDSFADEFWGRARSVWADVTQSWPDSRELTLLWHIVYANPDNSAVRELAENVEEWVSAVLAVGRETGAVDDECPLELQSVTVFSLLRTFDEWALKLTDDDRAMASSAQVIDPAEAGAHQFRLLTRLLRA</sequence>
<proteinExistence type="predicted"/>
<evidence type="ECO:0000256" key="4">
    <source>
        <dbReference type="PROSITE-ProRule" id="PRU00335"/>
    </source>
</evidence>
<feature type="domain" description="HTH tetR-type" evidence="5">
    <location>
        <begin position="11"/>
        <end position="71"/>
    </location>
</feature>
<dbReference type="InterPro" id="IPR009057">
    <property type="entry name" value="Homeodomain-like_sf"/>
</dbReference>
<reference evidence="6" key="1">
    <citation type="submission" date="2022-03" db="EMBL/GenBank/DDBJ databases">
        <title>Brevibacterium spongiae sp. nov., isolated from marine sponge.</title>
        <authorList>
            <person name="Li Z."/>
            <person name="Zhang M."/>
        </authorList>
    </citation>
    <scope>NUCLEOTIDE SEQUENCE</scope>
    <source>
        <strain evidence="6">WHS-Z9</strain>
    </source>
</reference>
<dbReference type="Gene3D" id="1.10.357.10">
    <property type="entry name" value="Tetracycline Repressor, domain 2"/>
    <property type="match status" value="1"/>
</dbReference>
<evidence type="ECO:0000313" key="7">
    <source>
        <dbReference type="Proteomes" id="UP001064879"/>
    </source>
</evidence>
<dbReference type="Proteomes" id="UP001064879">
    <property type="component" value="Chromosome"/>
</dbReference>
<keyword evidence="3" id="KW-0804">Transcription</keyword>
<dbReference type="Pfam" id="PF00440">
    <property type="entry name" value="TetR_N"/>
    <property type="match status" value="1"/>
</dbReference>
<accession>A0ABY5STQ4</accession>